<organism evidence="1 2">
    <name type="scientific">Caerostris extrusa</name>
    <name type="common">Bark spider</name>
    <name type="synonym">Caerostris bankana</name>
    <dbReference type="NCBI Taxonomy" id="172846"/>
    <lineage>
        <taxon>Eukaryota</taxon>
        <taxon>Metazoa</taxon>
        <taxon>Ecdysozoa</taxon>
        <taxon>Arthropoda</taxon>
        <taxon>Chelicerata</taxon>
        <taxon>Arachnida</taxon>
        <taxon>Araneae</taxon>
        <taxon>Araneomorphae</taxon>
        <taxon>Entelegynae</taxon>
        <taxon>Araneoidea</taxon>
        <taxon>Araneidae</taxon>
        <taxon>Caerostris</taxon>
    </lineage>
</organism>
<accession>A0AAV4MXH6</accession>
<dbReference type="AlphaFoldDB" id="A0AAV4MXH6"/>
<keyword evidence="2" id="KW-1185">Reference proteome</keyword>
<reference evidence="1 2" key="1">
    <citation type="submission" date="2021-06" db="EMBL/GenBank/DDBJ databases">
        <title>Caerostris extrusa draft genome.</title>
        <authorList>
            <person name="Kono N."/>
            <person name="Arakawa K."/>
        </authorList>
    </citation>
    <scope>NUCLEOTIDE SEQUENCE [LARGE SCALE GENOMIC DNA]</scope>
</reference>
<protein>
    <submittedName>
        <fullName evidence="1">Uncharacterized protein</fullName>
    </submittedName>
</protein>
<name>A0AAV4MXH6_CAEEX</name>
<dbReference type="EMBL" id="BPLR01002730">
    <property type="protein sequence ID" value="GIX77207.1"/>
    <property type="molecule type" value="Genomic_DNA"/>
</dbReference>
<evidence type="ECO:0000313" key="2">
    <source>
        <dbReference type="Proteomes" id="UP001054945"/>
    </source>
</evidence>
<gene>
    <name evidence="1" type="ORF">CEXT_631021</name>
</gene>
<comment type="caution">
    <text evidence="1">The sequence shown here is derived from an EMBL/GenBank/DDBJ whole genome shotgun (WGS) entry which is preliminary data.</text>
</comment>
<sequence length="83" mass="9176">MWLICNSSAYLASFAFDCHRVTFTDCHSRRMLIRHISCRTVSCVTVPTAGVLIPEGKMSPSLFTPFCCVEGSATHFVESALET</sequence>
<evidence type="ECO:0000313" key="1">
    <source>
        <dbReference type="EMBL" id="GIX77207.1"/>
    </source>
</evidence>
<proteinExistence type="predicted"/>
<dbReference type="Proteomes" id="UP001054945">
    <property type="component" value="Unassembled WGS sequence"/>
</dbReference>